<proteinExistence type="predicted"/>
<dbReference type="RefSeq" id="WP_285046814.1">
    <property type="nucleotide sequence ID" value="NZ_JASOLC010000058.1"/>
</dbReference>
<reference evidence="1" key="1">
    <citation type="submission" date="2023-05" db="EMBL/GenBank/DDBJ databases">
        <title>Genomic Catalog of Human Bladder Bacteria.</title>
        <authorList>
            <person name="Du J."/>
        </authorList>
    </citation>
    <scope>NUCLEOTIDE SEQUENCE</scope>
    <source>
        <strain evidence="1">UMB7974B</strain>
    </source>
</reference>
<protein>
    <submittedName>
        <fullName evidence="1">Uncharacterized protein</fullName>
    </submittedName>
</protein>
<comment type="caution">
    <text evidence="1">The sequence shown here is derived from an EMBL/GenBank/DDBJ whole genome shotgun (WGS) entry which is preliminary data.</text>
</comment>
<dbReference type="EMBL" id="JASPBL010000061">
    <property type="protein sequence ID" value="MDK8362594.1"/>
    <property type="molecule type" value="Genomic_DNA"/>
</dbReference>
<feature type="non-terminal residue" evidence="1">
    <location>
        <position position="1"/>
    </location>
</feature>
<accession>A0AAW6ZG69</accession>
<dbReference type="AlphaFoldDB" id="A0AAW6ZG69"/>
<evidence type="ECO:0000313" key="1">
    <source>
        <dbReference type="EMBL" id="MDK8362594.1"/>
    </source>
</evidence>
<name>A0AAW6ZG69_NEIMU</name>
<gene>
    <name evidence="1" type="ORF">QP792_10420</name>
</gene>
<dbReference type="Proteomes" id="UP001240589">
    <property type="component" value="Unassembled WGS sequence"/>
</dbReference>
<evidence type="ECO:0000313" key="2">
    <source>
        <dbReference type="Proteomes" id="UP001240589"/>
    </source>
</evidence>
<organism evidence="1 2">
    <name type="scientific">Neisseria mucosa</name>
    <dbReference type="NCBI Taxonomy" id="488"/>
    <lineage>
        <taxon>Bacteria</taxon>
        <taxon>Pseudomonadati</taxon>
        <taxon>Pseudomonadota</taxon>
        <taxon>Betaproteobacteria</taxon>
        <taxon>Neisseriales</taxon>
        <taxon>Neisseriaceae</taxon>
        <taxon>Neisseria</taxon>
    </lineage>
</organism>
<sequence>PKTASERLDLSFGIFARRGEKYSCYSVMSLILSFSEKYEDCRNPKPPNTRPRGNDDVGISCYRPLYLPNPLYPQDNLFLECADKLLPLIPTKS</sequence>